<feature type="region of interest" description="Disordered" evidence="1">
    <location>
        <begin position="94"/>
        <end position="132"/>
    </location>
</feature>
<feature type="region of interest" description="Disordered" evidence="1">
    <location>
        <begin position="282"/>
        <end position="335"/>
    </location>
</feature>
<dbReference type="InterPro" id="IPR041275">
    <property type="entry name" value="EspB_PE"/>
</dbReference>
<evidence type="ECO:0000259" key="3">
    <source>
        <dbReference type="Pfam" id="PF21856"/>
    </source>
</evidence>
<dbReference type="AlphaFoldDB" id="A0A447G7X9"/>
<feature type="compositionally biased region" description="Low complexity" evidence="1">
    <location>
        <begin position="97"/>
        <end position="108"/>
    </location>
</feature>
<dbReference type="Pfam" id="PF18625">
    <property type="entry name" value="EspB_PE"/>
    <property type="match status" value="1"/>
</dbReference>
<feature type="region of interest" description="Disordered" evidence="1">
    <location>
        <begin position="402"/>
        <end position="477"/>
    </location>
</feature>
<dbReference type="Pfam" id="PF21856">
    <property type="entry name" value="EspB_PPE"/>
    <property type="match status" value="1"/>
</dbReference>
<sequence>MTKPLNVQVVPEELMARAAELEVVSAVPAGNPVAPCALPMIADAAAELGFSADTMRTYLALGTQARRKVADALRQAAKSYQGTDEDAAQALNSGADTVSPVTPHPVVSDRAPGRLGDGRGVGAGATPPPSYPEVRQAAEQIAEPDQGTAFNAFAEAWTQYLQPLLNSTEAFRPFENWQGDAATAVEADFQQFRDWVYKMADMVRQLITQAQGVTSAQGWAITQHPTVEQLKQLDAQWVEAEEFKRAGFNVSKVEHSIMQKYATYQQTSQSVLAEYSKRANLPLPALEPPDPPAAYSPTPAPDPSPTPAPTPGPTPAPTPSSGAGGLSGMPMMMGGIPSLGGMRSAATGGAGAGVARGLAGGPALRPAALGGGAGGGMPLQSPSGADPAPSVAAAGDAASLGRANRGAGGAAAGRGGMGMAPVGHGGHGQSGNKGKREPTDDESLYTEDRAWTEAIIGGREPAVTSDADDWAGTGNAL</sequence>
<feature type="compositionally biased region" description="Low complexity" evidence="1">
    <location>
        <begin position="381"/>
        <end position="393"/>
    </location>
</feature>
<gene>
    <name evidence="4" type="primary">espB_1</name>
    <name evidence="4" type="ORF">MB901379_00133</name>
</gene>
<feature type="region of interest" description="Disordered" evidence="1">
    <location>
        <begin position="374"/>
        <end position="393"/>
    </location>
</feature>
<evidence type="ECO:0000259" key="2">
    <source>
        <dbReference type="Pfam" id="PF18625"/>
    </source>
</evidence>
<evidence type="ECO:0000313" key="5">
    <source>
        <dbReference type="Proteomes" id="UP000269998"/>
    </source>
</evidence>
<dbReference type="SUPFAM" id="SSF140459">
    <property type="entry name" value="PE/PPE dimer-like"/>
    <property type="match status" value="1"/>
</dbReference>
<feature type="domain" description="ESX-1 secretion-associated protein EspB PE" evidence="2">
    <location>
        <begin position="12"/>
        <end position="86"/>
    </location>
</feature>
<dbReference type="Proteomes" id="UP000269998">
    <property type="component" value="Chromosome"/>
</dbReference>
<evidence type="ECO:0000313" key="4">
    <source>
        <dbReference type="EMBL" id="VDM86614.1"/>
    </source>
</evidence>
<dbReference type="Gene3D" id="1.20.1260.20">
    <property type="entry name" value="PPE superfamily"/>
    <property type="match status" value="1"/>
</dbReference>
<dbReference type="EMBL" id="LR130759">
    <property type="protein sequence ID" value="VDM86614.1"/>
    <property type="molecule type" value="Genomic_DNA"/>
</dbReference>
<reference evidence="5" key="1">
    <citation type="submission" date="2018-02" db="EMBL/GenBank/DDBJ databases">
        <authorList>
            <person name="Seth-Smith MB H."/>
            <person name="Seth-Smith H."/>
        </authorList>
    </citation>
    <scope>NUCLEOTIDE SEQUENCE [LARGE SCALE GENOMIC DNA]</scope>
</reference>
<feature type="domain" description="ESX-1 secretion-associated protein EspB PPE" evidence="3">
    <location>
        <begin position="131"/>
        <end position="294"/>
    </location>
</feature>
<dbReference type="RefSeq" id="WP_158014847.1">
    <property type="nucleotide sequence ID" value="NZ_CBCSKE010000019.1"/>
</dbReference>
<proteinExistence type="predicted"/>
<dbReference type="InterPro" id="IPR038332">
    <property type="entry name" value="PPE_sf"/>
</dbReference>
<evidence type="ECO:0000256" key="1">
    <source>
        <dbReference type="SAM" id="MobiDB-lite"/>
    </source>
</evidence>
<keyword evidence="5" id="KW-1185">Reference proteome</keyword>
<protein>
    <submittedName>
        <fullName evidence="4">Antigen MTB48</fullName>
    </submittedName>
</protein>
<accession>A0A447G7X9</accession>
<dbReference type="InterPro" id="IPR054056">
    <property type="entry name" value="EspB_PPE"/>
</dbReference>
<dbReference type="KEGG" id="mbai:MB901379_00133"/>
<feature type="compositionally biased region" description="Pro residues" evidence="1">
    <location>
        <begin position="285"/>
        <end position="318"/>
    </location>
</feature>
<dbReference type="OrthoDB" id="4753912at2"/>
<name>A0A447G7X9_9MYCO</name>
<organism evidence="4 5">
    <name type="scientific">Mycobacterium basiliense</name>
    <dbReference type="NCBI Taxonomy" id="2094119"/>
    <lineage>
        <taxon>Bacteria</taxon>
        <taxon>Bacillati</taxon>
        <taxon>Actinomycetota</taxon>
        <taxon>Actinomycetes</taxon>
        <taxon>Mycobacteriales</taxon>
        <taxon>Mycobacteriaceae</taxon>
        <taxon>Mycobacterium</taxon>
    </lineage>
</organism>
<feature type="compositionally biased region" description="Gly residues" evidence="1">
    <location>
        <begin position="406"/>
        <end position="431"/>
    </location>
</feature>